<gene>
    <name evidence="1" type="ORF">ACGRVM_00440</name>
</gene>
<dbReference type="Pfam" id="PF13279">
    <property type="entry name" value="4HBT_2"/>
    <property type="match status" value="1"/>
</dbReference>
<dbReference type="PANTHER" id="PTHR31793:SF2">
    <property type="entry name" value="BLR1345 PROTEIN"/>
    <property type="match status" value="1"/>
</dbReference>
<accession>A0ABW7I2Z4</accession>
<keyword evidence="2" id="KW-1185">Reference proteome</keyword>
<comment type="caution">
    <text evidence="1">The sequence shown here is derived from an EMBL/GenBank/DDBJ whole genome shotgun (WGS) entry which is preliminary data.</text>
</comment>
<dbReference type="Gene3D" id="3.10.129.10">
    <property type="entry name" value="Hotdog Thioesterase"/>
    <property type="match status" value="1"/>
</dbReference>
<sequence>MDDIAQSIPEGPALSDWMTVKPEWIDFNGHLNMAYYNVLFDEGIDDIYHLMGFGANYAKTRGMTTFVADFRVRYLRELHEGDRVQCSVQLLAHDEKRFHSYQELRHEDGWLAATAESLVLHIDMSGPKVAPMPPDIAERIAALQAAHDKLPRPEAVGLPMGIPGKTKPL</sequence>
<dbReference type="SUPFAM" id="SSF54637">
    <property type="entry name" value="Thioesterase/thiol ester dehydrase-isomerase"/>
    <property type="match status" value="1"/>
</dbReference>
<dbReference type="EMBL" id="JBIHMM010000001">
    <property type="protein sequence ID" value="MFH0252345.1"/>
    <property type="molecule type" value="Genomic_DNA"/>
</dbReference>
<evidence type="ECO:0000313" key="1">
    <source>
        <dbReference type="EMBL" id="MFH0252345.1"/>
    </source>
</evidence>
<organism evidence="1 2">
    <name type="scientific">Roseovarius aquimarinus</name>
    <dbReference type="NCBI Taxonomy" id="1229156"/>
    <lineage>
        <taxon>Bacteria</taxon>
        <taxon>Pseudomonadati</taxon>
        <taxon>Pseudomonadota</taxon>
        <taxon>Alphaproteobacteria</taxon>
        <taxon>Rhodobacterales</taxon>
        <taxon>Roseobacteraceae</taxon>
        <taxon>Roseovarius</taxon>
    </lineage>
</organism>
<evidence type="ECO:0000313" key="2">
    <source>
        <dbReference type="Proteomes" id="UP001607157"/>
    </source>
</evidence>
<dbReference type="InterPro" id="IPR050563">
    <property type="entry name" value="4-hydroxybenzoyl-CoA_TE"/>
</dbReference>
<proteinExistence type="predicted"/>
<name>A0ABW7I2Z4_9RHOB</name>
<dbReference type="CDD" id="cd00586">
    <property type="entry name" value="4HBT"/>
    <property type="match status" value="1"/>
</dbReference>
<dbReference type="PANTHER" id="PTHR31793">
    <property type="entry name" value="4-HYDROXYBENZOYL-COA THIOESTERASE FAMILY MEMBER"/>
    <property type="match status" value="1"/>
</dbReference>
<dbReference type="Proteomes" id="UP001607157">
    <property type="component" value="Unassembled WGS sequence"/>
</dbReference>
<dbReference type="RefSeq" id="WP_377169808.1">
    <property type="nucleotide sequence ID" value="NZ_JBHTJC010000001.1"/>
</dbReference>
<reference evidence="1 2" key="1">
    <citation type="submission" date="2024-10" db="EMBL/GenBank/DDBJ databases">
        <authorList>
            <person name="Yang X.-N."/>
        </authorList>
    </citation>
    <scope>NUCLEOTIDE SEQUENCE [LARGE SCALE GENOMIC DNA]</scope>
    <source>
        <strain evidence="1 2">CAU 1059</strain>
    </source>
</reference>
<dbReference type="InterPro" id="IPR029069">
    <property type="entry name" value="HotDog_dom_sf"/>
</dbReference>
<protein>
    <submittedName>
        <fullName evidence="1">Thioesterase family protein</fullName>
    </submittedName>
</protein>